<dbReference type="EMBL" id="CAJNON010000179">
    <property type="protein sequence ID" value="CAF1073210.1"/>
    <property type="molecule type" value="Genomic_DNA"/>
</dbReference>
<evidence type="ECO:0000256" key="2">
    <source>
        <dbReference type="SAM" id="Coils"/>
    </source>
</evidence>
<evidence type="ECO:0000313" key="4">
    <source>
        <dbReference type="Proteomes" id="UP000663891"/>
    </source>
</evidence>
<keyword evidence="2" id="KW-0175">Coiled coil</keyword>
<proteinExistence type="predicted"/>
<dbReference type="SMART" id="SM00367">
    <property type="entry name" value="LRR_CC"/>
    <property type="match status" value="6"/>
</dbReference>
<dbReference type="Proteomes" id="UP000663891">
    <property type="component" value="Unassembled WGS sequence"/>
</dbReference>
<dbReference type="Gene3D" id="3.80.10.10">
    <property type="entry name" value="Ribonuclease Inhibitor"/>
    <property type="match status" value="3"/>
</dbReference>
<evidence type="ECO:0000256" key="1">
    <source>
        <dbReference type="ARBA" id="ARBA00022737"/>
    </source>
</evidence>
<comment type="caution">
    <text evidence="3">The sequence shown here is derived from an EMBL/GenBank/DDBJ whole genome shotgun (WGS) entry which is preliminary data.</text>
</comment>
<name>A0A814M393_9BILA</name>
<reference evidence="3" key="1">
    <citation type="submission" date="2021-02" db="EMBL/GenBank/DDBJ databases">
        <authorList>
            <person name="Nowell W R."/>
        </authorList>
    </citation>
    <scope>NUCLEOTIDE SEQUENCE</scope>
</reference>
<protein>
    <submittedName>
        <fullName evidence="3">Uncharacterized protein</fullName>
    </submittedName>
</protein>
<dbReference type="InterPro" id="IPR052201">
    <property type="entry name" value="LRR-containing_regulator"/>
</dbReference>
<dbReference type="OrthoDB" id="120976at2759"/>
<organism evidence="3 4">
    <name type="scientific">Adineta steineri</name>
    <dbReference type="NCBI Taxonomy" id="433720"/>
    <lineage>
        <taxon>Eukaryota</taxon>
        <taxon>Metazoa</taxon>
        <taxon>Spiralia</taxon>
        <taxon>Gnathifera</taxon>
        <taxon>Rotifera</taxon>
        <taxon>Eurotatoria</taxon>
        <taxon>Bdelloidea</taxon>
        <taxon>Adinetida</taxon>
        <taxon>Adinetidae</taxon>
        <taxon>Adineta</taxon>
    </lineage>
</organism>
<dbReference type="InterPro" id="IPR001611">
    <property type="entry name" value="Leu-rich_rpt"/>
</dbReference>
<dbReference type="SUPFAM" id="SSF52047">
    <property type="entry name" value="RNI-like"/>
    <property type="match status" value="1"/>
</dbReference>
<dbReference type="SMART" id="SM00365">
    <property type="entry name" value="LRR_SD22"/>
    <property type="match status" value="9"/>
</dbReference>
<dbReference type="Pfam" id="PF13516">
    <property type="entry name" value="LRR_6"/>
    <property type="match status" value="6"/>
</dbReference>
<dbReference type="InterPro" id="IPR006553">
    <property type="entry name" value="Leu-rich_rpt_Cys-con_subtyp"/>
</dbReference>
<accession>A0A814M393</accession>
<evidence type="ECO:0000313" key="3">
    <source>
        <dbReference type="EMBL" id="CAF1073210.1"/>
    </source>
</evidence>
<dbReference type="SMART" id="SM00368">
    <property type="entry name" value="LRR_RI"/>
    <property type="match status" value="9"/>
</dbReference>
<keyword evidence="1" id="KW-0677">Repeat</keyword>
<dbReference type="PROSITE" id="PS51450">
    <property type="entry name" value="LRR"/>
    <property type="match status" value="1"/>
</dbReference>
<feature type="coiled-coil region" evidence="2">
    <location>
        <begin position="80"/>
        <end position="153"/>
    </location>
</feature>
<dbReference type="InterPro" id="IPR032675">
    <property type="entry name" value="LRR_dom_sf"/>
</dbReference>
<feature type="coiled-coil region" evidence="2">
    <location>
        <begin position="180"/>
        <end position="246"/>
    </location>
</feature>
<dbReference type="AlphaFoldDB" id="A0A814M393"/>
<gene>
    <name evidence="3" type="ORF">VCS650_LOCUS18596</name>
</gene>
<dbReference type="PANTHER" id="PTHR24111:SF0">
    <property type="entry name" value="LEUCINE-RICH REPEAT-CONTAINING PROTEIN"/>
    <property type="match status" value="1"/>
</dbReference>
<sequence length="689" mass="79633">MDKTSIDRELLHSTHTTSLINTSDLTDMNDALYDKGNHFQDNYLNKLVFLIDMKYSQDESSNQLSQSAVTSIFTSWQFIFNELITQNRRMDEKIDQLEKTCHQNPNNQNERLNIAEKQMKDLHIENNQLKNQLDNHMKQCNTFLNNNQVAEEQDNQARLNKLGETNNHLNTCLVQLNIRLNNNEIQTSKFDKENKELKEKMKLLQEQSRQQLETSQEFIDLCLTQLNDQAKTIGELEKRMKKLDKQITSDVYTSETVIPDKIERVLQKIQQYNDRSLMDLRRQELTDQDMKIVVQNIQINTQCERLWLDYNKITSIGLSILANGLNNTNTLQQLSLSNNAISDDGIHSLAKSLSTHNHSLKELHLGHNKITDEGIKYLAEMLKTNQTLTHLYLQKNDITDNGIRILADVIEKYNSTIEKTKQILKTISCVADFVDNDPNHKLNNSTVINNQTEYDDREPSGATIPDKIEKVLQKIQQYNDRSLMDLRRQELTDQDMKIVVQNIHINTQCERLWLDYNKITSIGLSILASGLNNNNTLQQLSLSNNAISDDGIHSLVKSLATHNNSLKELHLGHNKITDEGIEYLAEMLKTNQTLTHLYLQKNDITDNGIRILADVIEKYNSTIESLSLYSNKLLSDLSVHFLLQMIRNHRSLKKVYIYDCNLSQTGKNRLLSAQQSKQNFKVYVNSLND</sequence>
<dbReference type="PANTHER" id="PTHR24111">
    <property type="entry name" value="LEUCINE-RICH REPEAT-CONTAINING PROTEIN 34"/>
    <property type="match status" value="1"/>
</dbReference>